<dbReference type="GO" id="GO:0005886">
    <property type="term" value="C:plasma membrane"/>
    <property type="evidence" value="ECO:0007669"/>
    <property type="project" value="UniProtKB-SubCell"/>
</dbReference>
<evidence type="ECO:0000256" key="6">
    <source>
        <dbReference type="ARBA" id="ARBA00022840"/>
    </source>
</evidence>
<dbReference type="FunFam" id="3.40.50.300:FF:000221">
    <property type="entry name" value="Multidrug ABC transporter ATP-binding protein"/>
    <property type="match status" value="1"/>
</dbReference>
<dbReference type="EMBL" id="BDQX01000022">
    <property type="protein sequence ID" value="GBG05765.1"/>
    <property type="molecule type" value="Genomic_DNA"/>
</dbReference>
<comment type="caution">
    <text evidence="12">The sequence shown here is derived from an EMBL/GenBank/DDBJ whole genome shotgun (WGS) entry which is preliminary data.</text>
</comment>
<dbReference type="InterPro" id="IPR003439">
    <property type="entry name" value="ABC_transporter-like_ATP-bd"/>
</dbReference>
<keyword evidence="6" id="KW-0067">ATP-binding</keyword>
<dbReference type="InterPro" id="IPR003593">
    <property type="entry name" value="AAA+_ATPase"/>
</dbReference>
<accession>A0A2R5EI50</accession>
<proteinExistence type="predicted"/>
<keyword evidence="3" id="KW-1003">Cell membrane</keyword>
<organism evidence="12 13">
    <name type="scientific">Paenibacillus agaridevorans</name>
    <dbReference type="NCBI Taxonomy" id="171404"/>
    <lineage>
        <taxon>Bacteria</taxon>
        <taxon>Bacillati</taxon>
        <taxon>Bacillota</taxon>
        <taxon>Bacilli</taxon>
        <taxon>Bacillales</taxon>
        <taxon>Paenibacillaceae</taxon>
        <taxon>Paenibacillus</taxon>
    </lineage>
</organism>
<dbReference type="InterPro" id="IPR027417">
    <property type="entry name" value="P-loop_NTPase"/>
</dbReference>
<keyword evidence="5" id="KW-0547">Nucleotide-binding</keyword>
<evidence type="ECO:0000256" key="5">
    <source>
        <dbReference type="ARBA" id="ARBA00022741"/>
    </source>
</evidence>
<dbReference type="InterPro" id="IPR011527">
    <property type="entry name" value="ABC1_TM_dom"/>
</dbReference>
<dbReference type="Pfam" id="PF00664">
    <property type="entry name" value="ABC_membrane"/>
    <property type="match status" value="1"/>
</dbReference>
<evidence type="ECO:0000259" key="10">
    <source>
        <dbReference type="PROSITE" id="PS50893"/>
    </source>
</evidence>
<feature type="transmembrane region" description="Helical" evidence="9">
    <location>
        <begin position="52"/>
        <end position="72"/>
    </location>
</feature>
<protein>
    <submittedName>
        <fullName evidence="12">ABC transporter</fullName>
    </submittedName>
</protein>
<reference evidence="12 13" key="1">
    <citation type="submission" date="2017-08" db="EMBL/GenBank/DDBJ databases">
        <title>Substantial Increase in Enzyme Production by Combined Drug-Resistance Mutations in Paenibacillus agaridevorans.</title>
        <authorList>
            <person name="Tanaka Y."/>
            <person name="Funane K."/>
            <person name="Hosaka T."/>
            <person name="Shiwa Y."/>
            <person name="Fujita N."/>
            <person name="Miyazaki T."/>
            <person name="Yoshikawa H."/>
            <person name="Murakami K."/>
            <person name="Kasahara K."/>
            <person name="Inaoka T."/>
            <person name="Hiraga Y."/>
            <person name="Ochi K."/>
        </authorList>
    </citation>
    <scope>NUCLEOTIDE SEQUENCE [LARGE SCALE GENOMIC DNA]</scope>
    <source>
        <strain evidence="12 13">T-3040</strain>
    </source>
</reference>
<dbReference type="InterPro" id="IPR036640">
    <property type="entry name" value="ABC1_TM_sf"/>
</dbReference>
<dbReference type="SUPFAM" id="SSF52540">
    <property type="entry name" value="P-loop containing nucleoside triphosphate hydrolases"/>
    <property type="match status" value="1"/>
</dbReference>
<dbReference type="PROSITE" id="PS51257">
    <property type="entry name" value="PROKAR_LIPOPROTEIN"/>
    <property type="match status" value="1"/>
</dbReference>
<dbReference type="PANTHER" id="PTHR43394:SF1">
    <property type="entry name" value="ATP-BINDING CASSETTE SUB-FAMILY B MEMBER 10, MITOCHONDRIAL"/>
    <property type="match status" value="1"/>
</dbReference>
<feature type="transmembrane region" description="Helical" evidence="9">
    <location>
        <begin position="242"/>
        <end position="267"/>
    </location>
</feature>
<dbReference type="PROSITE" id="PS50929">
    <property type="entry name" value="ABC_TM1F"/>
    <property type="match status" value="1"/>
</dbReference>
<dbReference type="PROSITE" id="PS50893">
    <property type="entry name" value="ABC_TRANSPORTER_2"/>
    <property type="match status" value="1"/>
</dbReference>
<name>A0A2R5EI50_9BACL</name>
<evidence type="ECO:0000313" key="12">
    <source>
        <dbReference type="EMBL" id="GBG05765.1"/>
    </source>
</evidence>
<dbReference type="Pfam" id="PF00005">
    <property type="entry name" value="ABC_tran"/>
    <property type="match status" value="1"/>
</dbReference>
<evidence type="ECO:0000256" key="1">
    <source>
        <dbReference type="ARBA" id="ARBA00004651"/>
    </source>
</evidence>
<feature type="transmembrane region" description="Helical" evidence="9">
    <location>
        <begin position="157"/>
        <end position="175"/>
    </location>
</feature>
<dbReference type="SUPFAM" id="SSF90123">
    <property type="entry name" value="ABC transporter transmembrane region"/>
    <property type="match status" value="1"/>
</dbReference>
<dbReference type="SMART" id="SM00382">
    <property type="entry name" value="AAA"/>
    <property type="match status" value="1"/>
</dbReference>
<feature type="transmembrane region" description="Helical" evidence="9">
    <location>
        <begin position="129"/>
        <end position="151"/>
    </location>
</feature>
<keyword evidence="13" id="KW-1185">Reference proteome</keyword>
<dbReference type="Proteomes" id="UP000245202">
    <property type="component" value="Unassembled WGS sequence"/>
</dbReference>
<keyword evidence="2" id="KW-0813">Transport</keyword>
<dbReference type="PANTHER" id="PTHR43394">
    <property type="entry name" value="ATP-DEPENDENT PERMEASE MDL1, MITOCHONDRIAL"/>
    <property type="match status" value="1"/>
</dbReference>
<evidence type="ECO:0000313" key="13">
    <source>
        <dbReference type="Proteomes" id="UP000245202"/>
    </source>
</evidence>
<dbReference type="Gene3D" id="3.40.50.300">
    <property type="entry name" value="P-loop containing nucleotide triphosphate hydrolases"/>
    <property type="match status" value="1"/>
</dbReference>
<dbReference type="GO" id="GO:0015421">
    <property type="term" value="F:ABC-type oligopeptide transporter activity"/>
    <property type="evidence" value="ECO:0007669"/>
    <property type="project" value="TreeGrafter"/>
</dbReference>
<dbReference type="CDD" id="cd18541">
    <property type="entry name" value="ABC_6TM_TmrB_like"/>
    <property type="match status" value="1"/>
</dbReference>
<gene>
    <name evidence="12" type="ORF">PAT3040_00250</name>
</gene>
<dbReference type="GO" id="GO:0016887">
    <property type="term" value="F:ATP hydrolysis activity"/>
    <property type="evidence" value="ECO:0007669"/>
    <property type="project" value="InterPro"/>
</dbReference>
<dbReference type="RefSeq" id="WP_181376383.1">
    <property type="nucleotide sequence ID" value="NZ_BDQX01000022.1"/>
</dbReference>
<keyword evidence="4 9" id="KW-0812">Transmembrane</keyword>
<evidence type="ECO:0000256" key="4">
    <source>
        <dbReference type="ARBA" id="ARBA00022692"/>
    </source>
</evidence>
<sequence length="585" mass="64548">MKSKPLFKEHLMNHKMQYVFGAVLLSISCLLQLVIPQLLGSFADLVQEGITAGQILSIALWIVVVGFLAAFFRSTGRIYLFRLARLLEKHIRKRLFMKWESLPSEYFGKQRIGDLMSHAVNDINIMREVGMMGVFSTIEATVLIGVAIAAMAGTVHIGLTLLVLLPLPALTYLAYRFRGEIEQRTTLVQEAVGQLTSRVQEFVAGIRVVKGYVQEQPEMNKFKEDNRNNLETNCKLNKSNSFFTAISSAIVGVSYLLSVVFGGLLVMRGSIGMGDFVAFNTYLTMLVAPVENLGKVINILQRGKAVDVRLRHILDTEPAVADAKDVHSVEEMRGAINVKGLTFHYPGQKRAALDNIHLNVPEGSSLAIVGKVGSGKTTLVNLLLRLYNPPRGTIVIDGHDIMDIPLRQLRESVGFVPQEHMLFSTTIGKNIAFHPGGYGQEHIQEAAKVAQVYDNIVEFPGKFDTSLGERGVSLSGGQRQRVSIARALIKEPAILVFDDSLSAVDAETEERILEGLKKAMKGRTTIITSHRLSAIRHADQIVVMDQGRIVERGDHASLMRRGGLYASTYNKQTMKTGMEGSLGYS</sequence>
<comment type="subcellular location">
    <subcellularLocation>
        <location evidence="1">Cell membrane</location>
        <topology evidence="1">Multi-pass membrane protein</topology>
    </subcellularLocation>
</comment>
<keyword evidence="7 9" id="KW-1133">Transmembrane helix</keyword>
<feature type="domain" description="ABC transmembrane type-1" evidence="11">
    <location>
        <begin position="19"/>
        <end position="302"/>
    </location>
</feature>
<dbReference type="InterPro" id="IPR017871">
    <property type="entry name" value="ABC_transporter-like_CS"/>
</dbReference>
<dbReference type="PROSITE" id="PS00211">
    <property type="entry name" value="ABC_TRANSPORTER_1"/>
    <property type="match status" value="1"/>
</dbReference>
<feature type="domain" description="ABC transporter" evidence="10">
    <location>
        <begin position="336"/>
        <end position="571"/>
    </location>
</feature>
<evidence type="ECO:0000256" key="7">
    <source>
        <dbReference type="ARBA" id="ARBA00022989"/>
    </source>
</evidence>
<evidence type="ECO:0000256" key="2">
    <source>
        <dbReference type="ARBA" id="ARBA00022448"/>
    </source>
</evidence>
<evidence type="ECO:0000259" key="11">
    <source>
        <dbReference type="PROSITE" id="PS50929"/>
    </source>
</evidence>
<dbReference type="InterPro" id="IPR039421">
    <property type="entry name" value="Type_1_exporter"/>
</dbReference>
<keyword evidence="8 9" id="KW-0472">Membrane</keyword>
<evidence type="ECO:0000256" key="8">
    <source>
        <dbReference type="ARBA" id="ARBA00023136"/>
    </source>
</evidence>
<dbReference type="AlphaFoldDB" id="A0A2R5EI50"/>
<evidence type="ECO:0000256" key="9">
    <source>
        <dbReference type="SAM" id="Phobius"/>
    </source>
</evidence>
<dbReference type="Gene3D" id="1.20.1560.10">
    <property type="entry name" value="ABC transporter type 1, transmembrane domain"/>
    <property type="match status" value="1"/>
</dbReference>
<dbReference type="GO" id="GO:0005524">
    <property type="term" value="F:ATP binding"/>
    <property type="evidence" value="ECO:0007669"/>
    <property type="project" value="UniProtKB-KW"/>
</dbReference>
<evidence type="ECO:0000256" key="3">
    <source>
        <dbReference type="ARBA" id="ARBA00022475"/>
    </source>
</evidence>